<organism evidence="1 2">
    <name type="scientific">Daphnia magna</name>
    <dbReference type="NCBI Taxonomy" id="35525"/>
    <lineage>
        <taxon>Eukaryota</taxon>
        <taxon>Metazoa</taxon>
        <taxon>Ecdysozoa</taxon>
        <taxon>Arthropoda</taxon>
        <taxon>Crustacea</taxon>
        <taxon>Branchiopoda</taxon>
        <taxon>Diplostraca</taxon>
        <taxon>Cladocera</taxon>
        <taxon>Anomopoda</taxon>
        <taxon>Daphniidae</taxon>
        <taxon>Daphnia</taxon>
    </lineage>
</organism>
<evidence type="ECO:0000313" key="2">
    <source>
        <dbReference type="Proteomes" id="UP001234178"/>
    </source>
</evidence>
<evidence type="ECO:0000313" key="1">
    <source>
        <dbReference type="EMBL" id="KAK4011371.1"/>
    </source>
</evidence>
<keyword evidence="2" id="KW-1185">Reference proteome</keyword>
<reference evidence="1 2" key="1">
    <citation type="journal article" date="2023" name="Nucleic Acids Res.">
        <title>The hologenome of Daphnia magna reveals possible DNA methylation and microbiome-mediated evolution of the host genome.</title>
        <authorList>
            <person name="Chaturvedi A."/>
            <person name="Li X."/>
            <person name="Dhandapani V."/>
            <person name="Marshall H."/>
            <person name="Kissane S."/>
            <person name="Cuenca-Cambronero M."/>
            <person name="Asole G."/>
            <person name="Calvet F."/>
            <person name="Ruiz-Romero M."/>
            <person name="Marangio P."/>
            <person name="Guigo R."/>
            <person name="Rago D."/>
            <person name="Mirbahai L."/>
            <person name="Eastwood N."/>
            <person name="Colbourne J.K."/>
            <person name="Zhou J."/>
            <person name="Mallon E."/>
            <person name="Orsini L."/>
        </authorList>
    </citation>
    <scope>NUCLEOTIDE SEQUENCE [LARGE SCALE GENOMIC DNA]</scope>
    <source>
        <strain evidence="1">LRV0_1</strain>
    </source>
</reference>
<protein>
    <submittedName>
        <fullName evidence="1">Uncharacterized protein</fullName>
    </submittedName>
</protein>
<gene>
    <name evidence="1" type="ORF">OUZ56_020485</name>
</gene>
<dbReference type="Proteomes" id="UP001234178">
    <property type="component" value="Unassembled WGS sequence"/>
</dbReference>
<dbReference type="EMBL" id="JAOYFB010000003">
    <property type="protein sequence ID" value="KAK4011371.1"/>
    <property type="molecule type" value="Genomic_DNA"/>
</dbReference>
<accession>A0ABQ9ZEM2</accession>
<proteinExistence type="predicted"/>
<name>A0ABQ9ZEM2_9CRUS</name>
<sequence length="497" mass="57577">MGKNGENSKHVMEGLCHFALVTGVIEKYYQTACSVDDSFTPFYVAAARYHKLICHKILASLKGILTADEFRKQYKRFVYTAMWDAICFHNLKMFQLILESVKQDIGRHYLMALLKSEKPVDSFKTTQFDGSVSSSVLALKNGKLLFKIIAQVLLEDGSQNGYTDLNDLVFHEKATVEIVLNNIEEETFQKMVDVNGLQNWTKRVFLYDVNWGFRLLSTVITRFTLNQRREFIDIITSPNIPTYQFNVINVSYWEKWFKNEFTDQDFESLDKLLKLLVDGIPKLIFNYNVAIKALIIQNEKLSTVASKYLSSSNYLKFKARVIRNGPKVMNELFTSDELTRERVVRNWINILPYYLGKIGKYHFGKLVNTILSLHTEKHGEKTIQISLWSKYLDSHDYDGNKVEKVDQFLKLVSDKLGKRAVWKVVLHRDCMGFVLLGAELQQDAELVNALLTHLSDEDRDCIEHLLESSLFSSRRYTLDATTEPCNCQPMNDCCCWW</sequence>
<comment type="caution">
    <text evidence="1">The sequence shown here is derived from an EMBL/GenBank/DDBJ whole genome shotgun (WGS) entry which is preliminary data.</text>
</comment>